<accession>A0AAU7RBB7</accession>
<organism evidence="1">
    <name type="scientific">Micromonospora sp. HUAS YX12</name>
    <dbReference type="NCBI Taxonomy" id="3156396"/>
    <lineage>
        <taxon>Bacteria</taxon>
        <taxon>Bacillati</taxon>
        <taxon>Actinomycetota</taxon>
        <taxon>Actinomycetes</taxon>
        <taxon>Micromonosporales</taxon>
        <taxon>Micromonosporaceae</taxon>
        <taxon>Micromonospora</taxon>
    </lineage>
</organism>
<evidence type="ECO:0000313" key="1">
    <source>
        <dbReference type="EMBL" id="XBT85170.1"/>
    </source>
</evidence>
<dbReference type="EMBL" id="CP157974">
    <property type="protein sequence ID" value="XBT85170.1"/>
    <property type="molecule type" value="Genomic_DNA"/>
</dbReference>
<protein>
    <submittedName>
        <fullName evidence="1">Uncharacterized protein</fullName>
    </submittedName>
</protein>
<proteinExistence type="predicted"/>
<sequence length="61" mass="6596">MSDYHEESACAAGGADRLGHGLPTIGRIVVVKAEIDHWHVSVYECHGMRPGGGDRGQICHR</sequence>
<dbReference type="AlphaFoldDB" id="A0AAU7RBB7"/>
<gene>
    <name evidence="1" type="ORF">ABIH81_04895</name>
</gene>
<reference evidence="1" key="1">
    <citation type="submission" date="2024-06" db="EMBL/GenBank/DDBJ databases">
        <title>Micromonospora sp. strain HUAS YX12 genome sequences.</title>
        <authorList>
            <person name="Mo P."/>
        </authorList>
    </citation>
    <scope>NUCLEOTIDE SEQUENCE</scope>
    <source>
        <strain evidence="1">HUAS YX12</strain>
    </source>
</reference>
<name>A0AAU7RBB7_9ACTN</name>
<dbReference type="RefSeq" id="WP_349881285.1">
    <property type="nucleotide sequence ID" value="NZ_CP157974.1"/>
</dbReference>